<feature type="compositionally biased region" description="Polar residues" evidence="4">
    <location>
        <begin position="1021"/>
        <end position="1035"/>
    </location>
</feature>
<name>A0AAV7GR40_DENCH</name>
<reference evidence="6 7" key="1">
    <citation type="journal article" date="2021" name="Hortic Res">
        <title>Chromosome-scale assembly of the Dendrobium chrysotoxum genome enhances the understanding of orchid evolution.</title>
        <authorList>
            <person name="Zhang Y."/>
            <person name="Zhang G.Q."/>
            <person name="Zhang D."/>
            <person name="Liu X.D."/>
            <person name="Xu X.Y."/>
            <person name="Sun W.H."/>
            <person name="Yu X."/>
            <person name="Zhu X."/>
            <person name="Wang Z.W."/>
            <person name="Zhao X."/>
            <person name="Zhong W.Y."/>
            <person name="Chen H."/>
            <person name="Yin W.L."/>
            <person name="Huang T."/>
            <person name="Niu S.C."/>
            <person name="Liu Z.J."/>
        </authorList>
    </citation>
    <scope>NUCLEOTIDE SEQUENCE [LARGE SCALE GENOMIC DNA]</scope>
    <source>
        <strain evidence="6">Lindl</strain>
    </source>
</reference>
<evidence type="ECO:0000256" key="1">
    <source>
        <dbReference type="ARBA" id="ARBA00004123"/>
    </source>
</evidence>
<feature type="region of interest" description="Disordered" evidence="4">
    <location>
        <begin position="586"/>
        <end position="611"/>
    </location>
</feature>
<accession>A0AAV7GR40</accession>
<dbReference type="InterPro" id="IPR005172">
    <property type="entry name" value="CRC"/>
</dbReference>
<dbReference type="Proteomes" id="UP000775213">
    <property type="component" value="Unassembled WGS sequence"/>
</dbReference>
<gene>
    <name evidence="6" type="ORF">IEQ34_013473</name>
</gene>
<feature type="region of interest" description="Disordered" evidence="4">
    <location>
        <begin position="1015"/>
        <end position="1049"/>
    </location>
</feature>
<dbReference type="EMBL" id="JAGFBR010000012">
    <property type="protein sequence ID" value="KAH0458158.1"/>
    <property type="molecule type" value="Genomic_DNA"/>
</dbReference>
<keyword evidence="3" id="KW-0539">Nucleus</keyword>
<proteinExistence type="inferred from homology"/>
<dbReference type="InterPro" id="IPR044522">
    <property type="entry name" value="TSO1-like"/>
</dbReference>
<feature type="region of interest" description="Disordered" evidence="4">
    <location>
        <begin position="260"/>
        <end position="279"/>
    </location>
</feature>
<feature type="region of interest" description="Disordered" evidence="4">
    <location>
        <begin position="1"/>
        <end position="21"/>
    </location>
</feature>
<evidence type="ECO:0000256" key="4">
    <source>
        <dbReference type="SAM" id="MobiDB-lite"/>
    </source>
</evidence>
<feature type="compositionally biased region" description="Basic and acidic residues" evidence="4">
    <location>
        <begin position="590"/>
        <end position="601"/>
    </location>
</feature>
<evidence type="ECO:0000256" key="2">
    <source>
        <dbReference type="ARBA" id="ARBA00007267"/>
    </source>
</evidence>
<evidence type="ECO:0000313" key="6">
    <source>
        <dbReference type="EMBL" id="KAH0458158.1"/>
    </source>
</evidence>
<dbReference type="InterPro" id="IPR033467">
    <property type="entry name" value="Tesmin/TSO1-like_CXC"/>
</dbReference>
<organism evidence="6 7">
    <name type="scientific">Dendrobium chrysotoxum</name>
    <name type="common">Orchid</name>
    <dbReference type="NCBI Taxonomy" id="161865"/>
    <lineage>
        <taxon>Eukaryota</taxon>
        <taxon>Viridiplantae</taxon>
        <taxon>Streptophyta</taxon>
        <taxon>Embryophyta</taxon>
        <taxon>Tracheophyta</taxon>
        <taxon>Spermatophyta</taxon>
        <taxon>Magnoliopsida</taxon>
        <taxon>Liliopsida</taxon>
        <taxon>Asparagales</taxon>
        <taxon>Orchidaceae</taxon>
        <taxon>Epidendroideae</taxon>
        <taxon>Malaxideae</taxon>
        <taxon>Dendrobiinae</taxon>
        <taxon>Dendrobium</taxon>
    </lineage>
</organism>
<comment type="caution">
    <text evidence="6">The sequence shown here is derived from an EMBL/GenBank/DDBJ whole genome shotgun (WGS) entry which is preliminary data.</text>
</comment>
<feature type="compositionally biased region" description="Polar residues" evidence="4">
    <location>
        <begin position="644"/>
        <end position="655"/>
    </location>
</feature>
<dbReference type="Pfam" id="PF03638">
    <property type="entry name" value="TCR"/>
    <property type="match status" value="2"/>
</dbReference>
<evidence type="ECO:0000313" key="7">
    <source>
        <dbReference type="Proteomes" id="UP000775213"/>
    </source>
</evidence>
<keyword evidence="7" id="KW-1185">Reference proteome</keyword>
<dbReference type="AlphaFoldDB" id="A0AAV7GR40"/>
<dbReference type="PROSITE" id="PS51634">
    <property type="entry name" value="CRC"/>
    <property type="match status" value="1"/>
</dbReference>
<dbReference type="GO" id="GO:0005634">
    <property type="term" value="C:nucleus"/>
    <property type="evidence" value="ECO:0007669"/>
    <property type="project" value="UniProtKB-SubCell"/>
</dbReference>
<comment type="subcellular location">
    <subcellularLocation>
        <location evidence="1">Nucleus</location>
    </subcellularLocation>
</comment>
<evidence type="ECO:0000259" key="5">
    <source>
        <dbReference type="PROSITE" id="PS51634"/>
    </source>
</evidence>
<protein>
    <recommendedName>
        <fullName evidence="5">CRC domain-containing protein</fullName>
    </recommendedName>
</protein>
<dbReference type="SMART" id="SM01114">
    <property type="entry name" value="CXC"/>
    <property type="match status" value="2"/>
</dbReference>
<evidence type="ECO:0000256" key="3">
    <source>
        <dbReference type="ARBA" id="ARBA00023242"/>
    </source>
</evidence>
<feature type="domain" description="CRC" evidence="5">
    <location>
        <begin position="667"/>
        <end position="792"/>
    </location>
</feature>
<dbReference type="PANTHER" id="PTHR46159">
    <property type="entry name" value="PROTEIN TESMIN/TSO1-LIKE CXC 2"/>
    <property type="match status" value="1"/>
</dbReference>
<comment type="similarity">
    <text evidence="2">Belongs to the lin-54 family.</text>
</comment>
<sequence length="1079" mass="118030">MSSPHGFKPTPNTPSSKDSPTSIFFNNLSPIKVTSSRLSSQAFDNVDVPSPSPVFATPQNRLINSKLWKRSQNLAFPVSQKICPGDADLVGTSLEYPDETIQFIPMAAAQLSNSSDKKYNNDHHPQDEVCRGLSNGVDEFLSIPSEDCENTSCSPGFFLGEADDLVRDKEITPFSSNRDQMAYVNADSAQFPAVKSAATVTSSVAEYTKHLNLVSTPNLQPNKDALPQEFPKNSIAYEGSNKEFLTSNAGDSSNLNIVDQSSSCQPEKDLAKQKPSSRTVPAAFEEIEKKGGLLGKKIEANLKSFVDLISSTQNEPITPDRNGSNHSGVPNNMNLKSICHVNEHPSTSSSCLLGMQDVNLYSSGTDHLGKLGCIYEEKCEIPRNAQFHANHLVISSQMRDASGMSQIPYYQEDLTHHSRGMYKRLQFEDVEKQEQSIADSENYMKLKSPRFMSETTTMASNMESQHPSTTNTITMPGRIQTIQSLSGNISCNYLVKTNSSEQSKGRFTAVAPRSSGIGLHLNAIGMPGQISGHIDMKMAMEGLGIEGKTCFHNTCEVPSQILKNMMVSRNGIGEVSVQLISNSDASSFGSKDECNNDRLQKSPDSAPDYHSALDVEPLNMRMQPEFSDHHITPCSRKRQHYVEASQSEDSAQTTLGKKRKKDPEIEGQKRCNCKRSKCLKLYCDCFAAGMFCNKTCACQGCSNNSENEEMVSSTRQLIETRNPLAFAPKVVHAHGDLTENADNKHITPPSARHKRGCNCKKSKCLKKYCECYQAGVGCSLGCRCEGCRNPYGTKEAYGDISEIVVEHQKPKENSIDGVPCVEALEVVEGNSKEASSTKQLSTHFTPPAPLVQDTNINGVARLQLPASYHPSSESSFVALSSFESPTSTMTDTRSCAHEEKNEQTLSLIPYNQQFDSSSGLNVDSLSPGWNGCTAICNISPSSVPSESLCGSSTLRTKQAKTYHAKSSPYRDPLSGVSFQHCSSATTQGRFGEGKFIIKPATDEPNYNLADETPDILKDTHSPINTVKVSSPNQKRVSPPKTMLHEAGSSFSPGLMSGRKYVLQSIPQFPSLTPYRNKDN</sequence>
<feature type="region of interest" description="Disordered" evidence="4">
    <location>
        <begin position="641"/>
        <end position="661"/>
    </location>
</feature>
<dbReference type="GO" id="GO:0003700">
    <property type="term" value="F:DNA-binding transcription factor activity"/>
    <property type="evidence" value="ECO:0007669"/>
    <property type="project" value="InterPro"/>
</dbReference>
<dbReference type="PANTHER" id="PTHR46159:SF6">
    <property type="entry name" value="OS12G0605300 PROTEIN"/>
    <property type="match status" value="1"/>
</dbReference>